<sequence>MSATAAAPAPGTIDLSGSSKVPFTRLTRVELRKMADTLAGFWLLVSIALITALIIVIFFFAAPDGERTFLNFMGATATPQGFLLPVMGILLVTSEWGQRTALTTFALEPSRARVIAAKVVAACLVGLAAIVVAIALAALATVAAGEPGAWENIGADDFGKFAILQISGILQGLAFGLVLLNSAAAIVLYFVLPIAFNILVTIWSRMQDIAPWVDLGTSQQPLFSGVNLSSEEWWQLVTSSAIWILLPFVIGLWRVMRAELK</sequence>
<feature type="transmembrane region" description="Helical" evidence="1">
    <location>
        <begin position="187"/>
        <end position="206"/>
    </location>
</feature>
<proteinExistence type="predicted"/>
<dbReference type="Proteomes" id="UP000295198">
    <property type="component" value="Unassembled WGS sequence"/>
</dbReference>
<feature type="transmembrane region" description="Helical" evidence="1">
    <location>
        <begin position="162"/>
        <end position="180"/>
    </location>
</feature>
<evidence type="ECO:0000256" key="1">
    <source>
        <dbReference type="SAM" id="Phobius"/>
    </source>
</evidence>
<name>A0A4Q4Z007_9ACTN</name>
<accession>A0A4Q4Z007</accession>
<dbReference type="EMBL" id="SDKM01000087">
    <property type="protein sequence ID" value="RYP80850.1"/>
    <property type="molecule type" value="Genomic_DNA"/>
</dbReference>
<comment type="caution">
    <text evidence="2">The sequence shown here is derived from an EMBL/GenBank/DDBJ whole genome shotgun (WGS) entry which is preliminary data.</text>
</comment>
<evidence type="ECO:0000313" key="3">
    <source>
        <dbReference type="Proteomes" id="UP000295198"/>
    </source>
</evidence>
<dbReference type="OrthoDB" id="3822725at2"/>
<reference evidence="2 3" key="1">
    <citation type="submission" date="2019-01" db="EMBL/GenBank/DDBJ databases">
        <title>Nocardioides guangzhouensis sp. nov., an actinobacterium isolated from soil.</title>
        <authorList>
            <person name="Fu Y."/>
            <person name="Cai Y."/>
            <person name="Lin Z."/>
            <person name="Chen P."/>
        </authorList>
    </citation>
    <scope>NUCLEOTIDE SEQUENCE [LARGE SCALE GENOMIC DNA]</scope>
    <source>
        <strain evidence="2 3">130</strain>
    </source>
</reference>
<protein>
    <submittedName>
        <fullName evidence="2">ABC transporter permease</fullName>
    </submittedName>
</protein>
<keyword evidence="1" id="KW-0812">Transmembrane</keyword>
<keyword evidence="3" id="KW-1185">Reference proteome</keyword>
<feature type="transmembrane region" description="Helical" evidence="1">
    <location>
        <begin position="233"/>
        <end position="253"/>
    </location>
</feature>
<keyword evidence="1" id="KW-0472">Membrane</keyword>
<gene>
    <name evidence="2" type="ORF">EKO23_24330</name>
</gene>
<feature type="transmembrane region" description="Helical" evidence="1">
    <location>
        <begin position="38"/>
        <end position="62"/>
    </location>
</feature>
<feature type="transmembrane region" description="Helical" evidence="1">
    <location>
        <begin position="119"/>
        <end position="142"/>
    </location>
</feature>
<keyword evidence="1" id="KW-1133">Transmembrane helix</keyword>
<dbReference type="AlphaFoldDB" id="A0A4Q4Z007"/>
<evidence type="ECO:0000313" key="2">
    <source>
        <dbReference type="EMBL" id="RYP80850.1"/>
    </source>
</evidence>
<dbReference type="RefSeq" id="WP_134721111.1">
    <property type="nucleotide sequence ID" value="NZ_SDKM01000087.1"/>
</dbReference>
<organism evidence="2 3">
    <name type="scientific">Nocardioides guangzhouensis</name>
    <dbReference type="NCBI Taxonomy" id="2497878"/>
    <lineage>
        <taxon>Bacteria</taxon>
        <taxon>Bacillati</taxon>
        <taxon>Actinomycetota</taxon>
        <taxon>Actinomycetes</taxon>
        <taxon>Propionibacteriales</taxon>
        <taxon>Nocardioidaceae</taxon>
        <taxon>Nocardioides</taxon>
    </lineage>
</organism>